<sequence length="176" mass="18516">MPTRIVLVRHAQSVPPRLGAPDYDQRPLTAAGLAAAESLVSRLVGFSPVAVLSSPQSRAVQTVAPTAAALGLAVTTWPELREWESGLLPSADWETRYAYSWAHPGLAHGAGESLDALTVRAGKALARMADEHPGATVLVGSHGTFASRALIAAGRHADWESCRAMPMPAIYEVSTS</sequence>
<dbReference type="Pfam" id="PF00300">
    <property type="entry name" value="His_Phos_1"/>
    <property type="match status" value="1"/>
</dbReference>
<dbReference type="InterPro" id="IPR029033">
    <property type="entry name" value="His_PPase_superfam"/>
</dbReference>
<name>A0ABU4SYD8_9PSEU</name>
<dbReference type="Proteomes" id="UP001285521">
    <property type="component" value="Unassembled WGS sequence"/>
</dbReference>
<evidence type="ECO:0000313" key="2">
    <source>
        <dbReference type="Proteomes" id="UP001285521"/>
    </source>
</evidence>
<dbReference type="EMBL" id="JAXAVW010000008">
    <property type="protein sequence ID" value="MDX8030907.1"/>
    <property type="molecule type" value="Genomic_DNA"/>
</dbReference>
<dbReference type="RefSeq" id="WP_319965951.1">
    <property type="nucleotide sequence ID" value="NZ_JAXAVW010000008.1"/>
</dbReference>
<dbReference type="CDD" id="cd07067">
    <property type="entry name" value="HP_PGM_like"/>
    <property type="match status" value="1"/>
</dbReference>
<protein>
    <submittedName>
        <fullName evidence="1">Histidine phosphatase family protein</fullName>
        <ecNumber evidence="1">3.1.3.-</ecNumber>
    </submittedName>
</protein>
<dbReference type="InterPro" id="IPR050275">
    <property type="entry name" value="PGM_Phosphatase"/>
</dbReference>
<keyword evidence="1" id="KW-0378">Hydrolase</keyword>
<keyword evidence="2" id="KW-1185">Reference proteome</keyword>
<dbReference type="SUPFAM" id="SSF53254">
    <property type="entry name" value="Phosphoglycerate mutase-like"/>
    <property type="match status" value="1"/>
</dbReference>
<dbReference type="SMART" id="SM00855">
    <property type="entry name" value="PGAM"/>
    <property type="match status" value="1"/>
</dbReference>
<comment type="caution">
    <text evidence="1">The sequence shown here is derived from an EMBL/GenBank/DDBJ whole genome shotgun (WGS) entry which is preliminary data.</text>
</comment>
<dbReference type="Gene3D" id="3.40.50.1240">
    <property type="entry name" value="Phosphoglycerate mutase-like"/>
    <property type="match status" value="1"/>
</dbReference>
<evidence type="ECO:0000313" key="1">
    <source>
        <dbReference type="EMBL" id="MDX8030907.1"/>
    </source>
</evidence>
<dbReference type="InterPro" id="IPR013078">
    <property type="entry name" value="His_Pase_superF_clade-1"/>
</dbReference>
<organism evidence="1 2">
    <name type="scientific">Lentzea miocenica</name>
    <dbReference type="NCBI Taxonomy" id="3095431"/>
    <lineage>
        <taxon>Bacteria</taxon>
        <taxon>Bacillati</taxon>
        <taxon>Actinomycetota</taxon>
        <taxon>Actinomycetes</taxon>
        <taxon>Pseudonocardiales</taxon>
        <taxon>Pseudonocardiaceae</taxon>
        <taxon>Lentzea</taxon>
    </lineage>
</organism>
<proteinExistence type="predicted"/>
<dbReference type="EC" id="3.1.3.-" evidence="1"/>
<gene>
    <name evidence="1" type="ORF">SK803_11825</name>
</gene>
<dbReference type="PANTHER" id="PTHR48100">
    <property type="entry name" value="BROAD-SPECIFICITY PHOSPHATASE YOR283W-RELATED"/>
    <property type="match status" value="1"/>
</dbReference>
<dbReference type="PANTHER" id="PTHR48100:SF1">
    <property type="entry name" value="HISTIDINE PHOSPHATASE FAMILY PROTEIN-RELATED"/>
    <property type="match status" value="1"/>
</dbReference>
<reference evidence="1 2" key="1">
    <citation type="submission" date="2023-11" db="EMBL/GenBank/DDBJ databases">
        <title>Lentzea sokolovensis, sp. nov., Lentzea kristufkii, sp. nov., and Lentzea miocenensis, sp. nov., rare actinobacteria from Sokolov Coal Basin, Miocene lacustrine sediment, Czech Republic.</title>
        <authorList>
            <person name="Lara A."/>
            <person name="Kotroba L."/>
            <person name="Nouioui I."/>
            <person name="Neumann-Schaal M."/>
            <person name="Mast Y."/>
            <person name="Chronakova A."/>
        </authorList>
    </citation>
    <scope>NUCLEOTIDE SEQUENCE [LARGE SCALE GENOMIC DNA]</scope>
    <source>
        <strain evidence="1 2">BCCO 10_0856</strain>
    </source>
</reference>
<dbReference type="GO" id="GO:0016787">
    <property type="term" value="F:hydrolase activity"/>
    <property type="evidence" value="ECO:0007669"/>
    <property type="project" value="UniProtKB-KW"/>
</dbReference>
<accession>A0ABU4SYD8</accession>